<feature type="domain" description="Transglutaminase-like" evidence="4">
    <location>
        <begin position="284"/>
        <end position="377"/>
    </location>
</feature>
<reference evidence="5 6" key="1">
    <citation type="journal article" date="2019" name="Sci. Data">
        <title>Hybrid genome assembly and annotation of Danionella translucida.</title>
        <authorList>
            <person name="Kadobianskyi M."/>
            <person name="Schulze L."/>
            <person name="Schuelke M."/>
            <person name="Judkewitz B."/>
        </authorList>
    </citation>
    <scope>NUCLEOTIDE SEQUENCE [LARGE SCALE GENOMIC DNA]</scope>
    <source>
        <strain evidence="5 6">Bolton</strain>
    </source>
</reference>
<keyword evidence="6" id="KW-1185">Reference proteome</keyword>
<feature type="active site" evidence="2">
    <location>
        <position position="374"/>
    </location>
</feature>
<proteinExistence type="inferred from homology"/>
<dbReference type="Pfam" id="PF00927">
    <property type="entry name" value="Transglut_C"/>
    <property type="match status" value="1"/>
</dbReference>
<dbReference type="InterPro" id="IPR001102">
    <property type="entry name" value="Transglutaminase_N"/>
</dbReference>
<dbReference type="FunFam" id="3.90.260.10:FF:000002">
    <property type="entry name" value="Erythrocyte membrane protein band 4.2"/>
    <property type="match status" value="1"/>
</dbReference>
<sequence length="785" mass="87670">MLPDNPKIIMRKATFSKEALPRGRITVDTSNADEINPPESEDFPELTPRGPLPPSISVLGIDMLANENKKVHNTSKYKETNLIVRRNKEFFIVIKFDQPFKKTLGSWLGRVVESRGNMAVVGITPNAKCIIGRFRTFVVVVTDYGKQRTPRNTDTDFYVLFNPWDPADQVYMPNETDRQEYVMNDVGIIYNGEFKNITTRTWNFGQFEQGMLDACLMVLDFGKVPILYRGNATEVARQGSALINSLDDKGVLVGNWTGDYSIGTAPTAWTGSPEILLKYAKNGGVPVCFAQCWVFAGVLNTFMRCLGVPTRVVTNYCSAHDNTGNLKTDIMLDEDGRVDRSKTRDSVWNYHCWNEVFMKRPDLPDKYSGWQVIDCTPQETSDGLFRCGPTSVNAIREGELSYPFDARFVFAEVRDLEMLLEVFHFSGHDDLTSLLCPQLNSDVIYHQCDKYGNSKTIYVDPAYVGKLIITKRPNSQTYDNITTNYKYAEGSDQDKQTMSNAENRGVPPRELPTGDSGVDIELQADTVQMGEDFTLTLNITNQSSKPSTVNATVSGCIVYYTGVTSKIFKMDKYTSAVEPRGTAKVKINIQAKDYMANLVEQSNLLFVVFGQVQETGAAISKMRVVTLKPPELTIKVSGVPRVGRDLAVTMSFRNPYSFILKNIQLRLDGPGLTLTKIAPGGTLQYTDTIIPQAPGKKVLIGCLDCPALRQVTNHLEIIVQPCSYLIDSMPSIISILLMTPAALHQCSWKTPLAPRPRAHLNESQKLRGGLNGDIAFKFIPCEFLY</sequence>
<comment type="caution">
    <text evidence="5">The sequence shown here is derived from an EMBL/GenBank/DDBJ whole genome shotgun (WGS) entry which is preliminary data.</text>
</comment>
<dbReference type="PIRSF" id="PIRSF000459">
    <property type="entry name" value="TGM_EBP42"/>
    <property type="match status" value="1"/>
</dbReference>
<dbReference type="InterPro" id="IPR038765">
    <property type="entry name" value="Papain-like_cys_pep_sf"/>
</dbReference>
<accession>A0A553QGV4</accession>
<dbReference type="SUPFAM" id="SSF49309">
    <property type="entry name" value="Transglutaminase, two C-terminal domains"/>
    <property type="match status" value="2"/>
</dbReference>
<dbReference type="InterPro" id="IPR014756">
    <property type="entry name" value="Ig_E-set"/>
</dbReference>
<organism evidence="5 6">
    <name type="scientific">Danionella cerebrum</name>
    <dbReference type="NCBI Taxonomy" id="2873325"/>
    <lineage>
        <taxon>Eukaryota</taxon>
        <taxon>Metazoa</taxon>
        <taxon>Chordata</taxon>
        <taxon>Craniata</taxon>
        <taxon>Vertebrata</taxon>
        <taxon>Euteleostomi</taxon>
        <taxon>Actinopterygii</taxon>
        <taxon>Neopterygii</taxon>
        <taxon>Teleostei</taxon>
        <taxon>Ostariophysi</taxon>
        <taxon>Cypriniformes</taxon>
        <taxon>Danionidae</taxon>
        <taxon>Danioninae</taxon>
        <taxon>Danionella</taxon>
    </lineage>
</organism>
<dbReference type="InterPro" id="IPR013783">
    <property type="entry name" value="Ig-like_fold"/>
</dbReference>
<comment type="similarity">
    <text evidence="1">Belongs to the transglutaminase superfamily. Transglutaminase family.</text>
</comment>
<dbReference type="AlphaFoldDB" id="A0A553QGV4"/>
<name>A0A553QGV4_9TELE</name>
<feature type="region of interest" description="Disordered" evidence="3">
    <location>
        <begin position="489"/>
        <end position="517"/>
    </location>
</feature>
<dbReference type="InterPro" id="IPR050779">
    <property type="entry name" value="Transglutaminase"/>
</dbReference>
<protein>
    <recommendedName>
        <fullName evidence="4">Transglutaminase-like domain-containing protein</fullName>
    </recommendedName>
</protein>
<evidence type="ECO:0000313" key="6">
    <source>
        <dbReference type="Proteomes" id="UP000316079"/>
    </source>
</evidence>
<dbReference type="OrthoDB" id="437511at2759"/>
<dbReference type="PANTHER" id="PTHR11590:SF42">
    <property type="entry name" value="COAGULATION FACTOR XIII A CHAIN"/>
    <property type="match status" value="1"/>
</dbReference>
<dbReference type="InterPro" id="IPR002931">
    <property type="entry name" value="Transglutaminase-like"/>
</dbReference>
<dbReference type="Pfam" id="PF00868">
    <property type="entry name" value="Transglut_N"/>
    <property type="match status" value="1"/>
</dbReference>
<evidence type="ECO:0000256" key="2">
    <source>
        <dbReference type="PIRSR" id="PIRSR000459-1"/>
    </source>
</evidence>
<feature type="region of interest" description="Disordered" evidence="3">
    <location>
        <begin position="28"/>
        <end position="49"/>
    </location>
</feature>
<evidence type="ECO:0000256" key="1">
    <source>
        <dbReference type="ARBA" id="ARBA00005968"/>
    </source>
</evidence>
<evidence type="ECO:0000259" key="4">
    <source>
        <dbReference type="SMART" id="SM00460"/>
    </source>
</evidence>
<dbReference type="PANTHER" id="PTHR11590">
    <property type="entry name" value="PROTEIN-GLUTAMINE GAMMA-GLUTAMYLTRANSFERASE"/>
    <property type="match status" value="1"/>
</dbReference>
<evidence type="ECO:0000256" key="3">
    <source>
        <dbReference type="SAM" id="MobiDB-lite"/>
    </source>
</evidence>
<dbReference type="EMBL" id="SRMA01025997">
    <property type="protein sequence ID" value="TRY89163.1"/>
    <property type="molecule type" value="Genomic_DNA"/>
</dbReference>
<feature type="non-terminal residue" evidence="5">
    <location>
        <position position="785"/>
    </location>
</feature>
<dbReference type="Proteomes" id="UP000316079">
    <property type="component" value="Unassembled WGS sequence"/>
</dbReference>
<dbReference type="InterPro" id="IPR036985">
    <property type="entry name" value="Transglutaminase-like_sf"/>
</dbReference>
<gene>
    <name evidence="5" type="ORF">DNTS_018077</name>
</gene>
<dbReference type="GO" id="GO:0072378">
    <property type="term" value="P:blood coagulation, fibrin clot formation"/>
    <property type="evidence" value="ECO:0007669"/>
    <property type="project" value="TreeGrafter"/>
</dbReference>
<dbReference type="GO" id="GO:0003810">
    <property type="term" value="F:protein-glutamine gamma-glutamyltransferase activity"/>
    <property type="evidence" value="ECO:0007669"/>
    <property type="project" value="InterPro"/>
</dbReference>
<dbReference type="Pfam" id="PF01841">
    <property type="entry name" value="Transglut_core"/>
    <property type="match status" value="1"/>
</dbReference>
<dbReference type="InterPro" id="IPR023608">
    <property type="entry name" value="Transglutaminase_animal"/>
</dbReference>
<dbReference type="InterPro" id="IPR036238">
    <property type="entry name" value="Transglutaminase_C_sf"/>
</dbReference>
<dbReference type="SUPFAM" id="SSF54001">
    <property type="entry name" value="Cysteine proteinases"/>
    <property type="match status" value="1"/>
</dbReference>
<dbReference type="FunFam" id="2.60.40.10:FF:000171">
    <property type="entry name" value="protein-glutamine gamma-glutamyltransferase 6"/>
    <property type="match status" value="1"/>
</dbReference>
<dbReference type="InterPro" id="IPR008958">
    <property type="entry name" value="Transglutaminase_C"/>
</dbReference>
<dbReference type="Gene3D" id="3.90.260.10">
    <property type="entry name" value="Transglutaminase-like"/>
    <property type="match status" value="2"/>
</dbReference>
<dbReference type="Gene3D" id="2.60.40.10">
    <property type="entry name" value="Immunoglobulins"/>
    <property type="match status" value="4"/>
</dbReference>
<dbReference type="GO" id="GO:0007399">
    <property type="term" value="P:nervous system development"/>
    <property type="evidence" value="ECO:0007669"/>
    <property type="project" value="UniProtKB-ARBA"/>
</dbReference>
<evidence type="ECO:0000313" key="5">
    <source>
        <dbReference type="EMBL" id="TRY89163.1"/>
    </source>
</evidence>
<dbReference type="SMART" id="SM00460">
    <property type="entry name" value="TGc"/>
    <property type="match status" value="1"/>
</dbReference>
<feature type="active site" evidence="2">
    <location>
        <position position="292"/>
    </location>
</feature>
<feature type="active site" evidence="2">
    <location>
        <position position="351"/>
    </location>
</feature>
<dbReference type="SUPFAM" id="SSF81296">
    <property type="entry name" value="E set domains"/>
    <property type="match status" value="1"/>
</dbReference>